<evidence type="ECO:0000313" key="1">
    <source>
        <dbReference type="EMBL" id="KAJ3661367.1"/>
    </source>
</evidence>
<comment type="caution">
    <text evidence="1">The sequence shown here is derived from an EMBL/GenBank/DDBJ whole genome shotgun (WGS) entry which is preliminary data.</text>
</comment>
<proteinExistence type="predicted"/>
<accession>A0AA38IQC1</accession>
<dbReference type="AlphaFoldDB" id="A0AA38IQC1"/>
<gene>
    <name evidence="1" type="ORF">Zmor_005765</name>
</gene>
<reference evidence="1" key="1">
    <citation type="journal article" date="2023" name="G3 (Bethesda)">
        <title>Whole genome assemblies of Zophobas morio and Tenebrio molitor.</title>
        <authorList>
            <person name="Kaur S."/>
            <person name="Stinson S.A."/>
            <person name="diCenzo G.C."/>
        </authorList>
    </citation>
    <scope>NUCLEOTIDE SEQUENCE</scope>
    <source>
        <strain evidence="1">QUZm001</strain>
    </source>
</reference>
<sequence length="102" mass="11946">MESIIYDQLSNFLLDQNLIPPEQYTFLPGKSIHSNLLSRLCQTGRERLISRIPLISSTWTPKPSMEFLDVDCCINFSVFFGVRGSFMRWIEFFLSDRTFSVR</sequence>
<dbReference type="EMBL" id="JALNTZ010000002">
    <property type="protein sequence ID" value="KAJ3661367.1"/>
    <property type="molecule type" value="Genomic_DNA"/>
</dbReference>
<keyword evidence="2" id="KW-1185">Reference proteome</keyword>
<evidence type="ECO:0000313" key="2">
    <source>
        <dbReference type="Proteomes" id="UP001168821"/>
    </source>
</evidence>
<name>A0AA38IQC1_9CUCU</name>
<protein>
    <submittedName>
        <fullName evidence="1">Uncharacterized protein</fullName>
    </submittedName>
</protein>
<dbReference type="Proteomes" id="UP001168821">
    <property type="component" value="Unassembled WGS sequence"/>
</dbReference>
<organism evidence="1 2">
    <name type="scientific">Zophobas morio</name>
    <dbReference type="NCBI Taxonomy" id="2755281"/>
    <lineage>
        <taxon>Eukaryota</taxon>
        <taxon>Metazoa</taxon>
        <taxon>Ecdysozoa</taxon>
        <taxon>Arthropoda</taxon>
        <taxon>Hexapoda</taxon>
        <taxon>Insecta</taxon>
        <taxon>Pterygota</taxon>
        <taxon>Neoptera</taxon>
        <taxon>Endopterygota</taxon>
        <taxon>Coleoptera</taxon>
        <taxon>Polyphaga</taxon>
        <taxon>Cucujiformia</taxon>
        <taxon>Tenebrionidae</taxon>
        <taxon>Zophobas</taxon>
    </lineage>
</organism>